<feature type="compositionally biased region" description="Basic residues" evidence="6">
    <location>
        <begin position="330"/>
        <end position="339"/>
    </location>
</feature>
<evidence type="ECO:0000256" key="6">
    <source>
        <dbReference type="SAM" id="MobiDB-lite"/>
    </source>
</evidence>
<dbReference type="SUPFAM" id="SSF103473">
    <property type="entry name" value="MFS general substrate transporter"/>
    <property type="match status" value="1"/>
</dbReference>
<feature type="compositionally biased region" description="Pro residues" evidence="6">
    <location>
        <begin position="317"/>
        <end position="328"/>
    </location>
</feature>
<evidence type="ECO:0000256" key="4">
    <source>
        <dbReference type="ARBA" id="ARBA00022989"/>
    </source>
</evidence>
<keyword evidence="10" id="KW-1185">Reference proteome</keyword>
<dbReference type="InterPro" id="IPR036259">
    <property type="entry name" value="MFS_trans_sf"/>
</dbReference>
<evidence type="ECO:0000313" key="9">
    <source>
        <dbReference type="EMBL" id="KAK7242576.1"/>
    </source>
</evidence>
<feature type="region of interest" description="Disordered" evidence="6">
    <location>
        <begin position="202"/>
        <end position="222"/>
    </location>
</feature>
<reference evidence="9 10" key="1">
    <citation type="submission" date="2024-03" db="EMBL/GenBank/DDBJ databases">
        <title>Aureococcus anophagefferens CCMP1851 and Kratosvirus quantuckense: Draft genome of a second virus-susceptible host strain in the model system.</title>
        <authorList>
            <person name="Chase E."/>
            <person name="Truchon A.R."/>
            <person name="Schepens W."/>
            <person name="Wilhelm S.W."/>
        </authorList>
    </citation>
    <scope>NUCLEOTIDE SEQUENCE [LARGE SCALE GENOMIC DNA]</scope>
    <source>
        <strain evidence="9 10">CCMP1851</strain>
    </source>
</reference>
<accession>A0ABR1G237</accession>
<feature type="transmembrane region" description="Helical" evidence="7">
    <location>
        <begin position="105"/>
        <end position="127"/>
    </location>
</feature>
<evidence type="ECO:0000256" key="2">
    <source>
        <dbReference type="ARBA" id="ARBA00022448"/>
    </source>
</evidence>
<feature type="transmembrane region" description="Helical" evidence="7">
    <location>
        <begin position="81"/>
        <end position="99"/>
    </location>
</feature>
<dbReference type="InterPro" id="IPR011701">
    <property type="entry name" value="MFS"/>
</dbReference>
<evidence type="ECO:0000256" key="3">
    <source>
        <dbReference type="ARBA" id="ARBA00022692"/>
    </source>
</evidence>
<evidence type="ECO:0000256" key="7">
    <source>
        <dbReference type="SAM" id="Phobius"/>
    </source>
</evidence>
<evidence type="ECO:0000259" key="8">
    <source>
        <dbReference type="PROSITE" id="PS50850"/>
    </source>
</evidence>
<dbReference type="InterPro" id="IPR020846">
    <property type="entry name" value="MFS_dom"/>
</dbReference>
<evidence type="ECO:0000256" key="1">
    <source>
        <dbReference type="ARBA" id="ARBA00004141"/>
    </source>
</evidence>
<feature type="domain" description="Major facilitator superfamily (MFS) profile" evidence="8">
    <location>
        <begin position="1"/>
        <end position="354"/>
    </location>
</feature>
<feature type="region of interest" description="Disordered" evidence="6">
    <location>
        <begin position="298"/>
        <end position="354"/>
    </location>
</feature>
<evidence type="ECO:0000313" key="10">
    <source>
        <dbReference type="Proteomes" id="UP001363151"/>
    </source>
</evidence>
<feature type="transmembrane region" description="Helical" evidence="7">
    <location>
        <begin position="139"/>
        <end position="165"/>
    </location>
</feature>
<keyword evidence="2" id="KW-0813">Transport</keyword>
<dbReference type="PANTHER" id="PTHR23504:SF15">
    <property type="entry name" value="MAJOR FACILITATOR SUPERFAMILY (MFS) PROFILE DOMAIN-CONTAINING PROTEIN"/>
    <property type="match status" value="1"/>
</dbReference>
<dbReference type="Gene3D" id="1.20.1250.20">
    <property type="entry name" value="MFS general substrate transporter like domains"/>
    <property type="match status" value="1"/>
</dbReference>
<organism evidence="9 10">
    <name type="scientific">Aureococcus anophagefferens</name>
    <name type="common">Harmful bloom alga</name>
    <dbReference type="NCBI Taxonomy" id="44056"/>
    <lineage>
        <taxon>Eukaryota</taxon>
        <taxon>Sar</taxon>
        <taxon>Stramenopiles</taxon>
        <taxon>Ochrophyta</taxon>
        <taxon>Pelagophyceae</taxon>
        <taxon>Pelagomonadales</taxon>
        <taxon>Pelagomonadaceae</taxon>
        <taxon>Aureococcus</taxon>
    </lineage>
</organism>
<comment type="caution">
    <text evidence="9">The sequence shown here is derived from an EMBL/GenBank/DDBJ whole genome shotgun (WGS) entry which is preliminary data.</text>
</comment>
<proteinExistence type="predicted"/>
<comment type="subcellular location">
    <subcellularLocation>
        <location evidence="1">Membrane</location>
        <topology evidence="1">Multi-pass membrane protein</topology>
    </subcellularLocation>
</comment>
<sequence>MATWSEHRVVAACSLCEAAHMYAICSLFAYAAFYVVDSGWASDRDAAGFVAGLLGSAVTLGRIPVAALWGAAADGFGRRRCVVASMAALAVGQVAFGVVESLPAVLASRALLGASCGWPVVVFPIYASEALGPEKQSLLIGRAIAFGGLSILAGPAVGGATYGLVAARPALAPSLVGAAIASRPARGGALWLPEERRAGLRAGRGGRGAELPEKGAKAIEAPPPEREPWWVGFRAISAARSSPWTASRMIFGFNEFAANEATSLWAVSTRRSGGLELSHGALGALLARGAAAAGLLRDRVPGGGAAPARGARRRPRPPPPRSASPPCPSRVRRGPRASRWRSTAPATSAARSAS</sequence>
<dbReference type="PROSITE" id="PS50850">
    <property type="entry name" value="MFS"/>
    <property type="match status" value="1"/>
</dbReference>
<gene>
    <name evidence="9" type="ORF">SO694_00017498</name>
</gene>
<dbReference type="Proteomes" id="UP001363151">
    <property type="component" value="Unassembled WGS sequence"/>
</dbReference>
<dbReference type="EMBL" id="JBBJCI010000142">
    <property type="protein sequence ID" value="KAK7242576.1"/>
    <property type="molecule type" value="Genomic_DNA"/>
</dbReference>
<keyword evidence="4 7" id="KW-1133">Transmembrane helix</keyword>
<dbReference type="Pfam" id="PF07690">
    <property type="entry name" value="MFS_1"/>
    <property type="match status" value="1"/>
</dbReference>
<feature type="compositionally biased region" description="Low complexity" evidence="6">
    <location>
        <begin position="340"/>
        <end position="354"/>
    </location>
</feature>
<evidence type="ECO:0000256" key="5">
    <source>
        <dbReference type="ARBA" id="ARBA00023136"/>
    </source>
</evidence>
<feature type="compositionally biased region" description="Basic and acidic residues" evidence="6">
    <location>
        <begin position="210"/>
        <end position="222"/>
    </location>
</feature>
<protein>
    <submittedName>
        <fullName evidence="9">Major facilitator protein</fullName>
    </submittedName>
</protein>
<keyword evidence="5 7" id="KW-0472">Membrane</keyword>
<feature type="transmembrane region" description="Helical" evidence="7">
    <location>
        <begin position="9"/>
        <end position="34"/>
    </location>
</feature>
<feature type="transmembrane region" description="Helical" evidence="7">
    <location>
        <begin position="46"/>
        <end position="69"/>
    </location>
</feature>
<dbReference type="PANTHER" id="PTHR23504">
    <property type="entry name" value="MAJOR FACILITATOR SUPERFAMILY DOMAIN-CONTAINING PROTEIN 10"/>
    <property type="match status" value="1"/>
</dbReference>
<keyword evidence="3 7" id="KW-0812">Transmembrane</keyword>
<name>A0ABR1G237_AURAN</name>